<keyword evidence="1" id="KW-0472">Membrane</keyword>
<evidence type="ECO:0000313" key="3">
    <source>
        <dbReference type="Proteomes" id="UP000265703"/>
    </source>
</evidence>
<sequence>MIKIDTNILTLSFSSMQNGPSQLCAYAAILLLNGIIVYIGGYKAANNINSIESCYLHSAILVSDVSSIVGNIPLLACHSADLIVNHITVAFGNIT</sequence>
<evidence type="ECO:0000256" key="1">
    <source>
        <dbReference type="SAM" id="Phobius"/>
    </source>
</evidence>
<organism evidence="2 3">
    <name type="scientific">Glomus cerebriforme</name>
    <dbReference type="NCBI Taxonomy" id="658196"/>
    <lineage>
        <taxon>Eukaryota</taxon>
        <taxon>Fungi</taxon>
        <taxon>Fungi incertae sedis</taxon>
        <taxon>Mucoromycota</taxon>
        <taxon>Glomeromycotina</taxon>
        <taxon>Glomeromycetes</taxon>
        <taxon>Glomerales</taxon>
        <taxon>Glomeraceae</taxon>
        <taxon>Glomus</taxon>
    </lineage>
</organism>
<protein>
    <submittedName>
        <fullName evidence="2">Uncharacterized protein</fullName>
    </submittedName>
</protein>
<comment type="caution">
    <text evidence="2">The sequence shown here is derived from an EMBL/GenBank/DDBJ whole genome shotgun (WGS) entry which is preliminary data.</text>
</comment>
<feature type="transmembrane region" description="Helical" evidence="1">
    <location>
        <begin position="20"/>
        <end position="40"/>
    </location>
</feature>
<dbReference type="OrthoDB" id="432528at2759"/>
<evidence type="ECO:0000313" key="2">
    <source>
        <dbReference type="EMBL" id="RIA79962.1"/>
    </source>
</evidence>
<gene>
    <name evidence="2" type="ORF">C1645_839552</name>
</gene>
<dbReference type="Proteomes" id="UP000265703">
    <property type="component" value="Unassembled WGS sequence"/>
</dbReference>
<accession>A0A397S394</accession>
<dbReference type="AlphaFoldDB" id="A0A397S394"/>
<keyword evidence="1" id="KW-1133">Transmembrane helix</keyword>
<dbReference type="EMBL" id="QKYT01001084">
    <property type="protein sequence ID" value="RIA79962.1"/>
    <property type="molecule type" value="Genomic_DNA"/>
</dbReference>
<keyword evidence="3" id="KW-1185">Reference proteome</keyword>
<keyword evidence="1" id="KW-0812">Transmembrane</keyword>
<proteinExistence type="predicted"/>
<reference evidence="2 3" key="1">
    <citation type="submission" date="2018-06" db="EMBL/GenBank/DDBJ databases">
        <title>Comparative genomics reveals the genomic features of Rhizophagus irregularis, R. cerebriforme, R. diaphanum and Gigaspora rosea, and their symbiotic lifestyle signature.</title>
        <authorList>
            <person name="Morin E."/>
            <person name="San Clemente H."/>
            <person name="Chen E.C.H."/>
            <person name="De La Providencia I."/>
            <person name="Hainaut M."/>
            <person name="Kuo A."/>
            <person name="Kohler A."/>
            <person name="Murat C."/>
            <person name="Tang N."/>
            <person name="Roy S."/>
            <person name="Loubradou J."/>
            <person name="Henrissat B."/>
            <person name="Grigoriev I.V."/>
            <person name="Corradi N."/>
            <person name="Roux C."/>
            <person name="Martin F.M."/>
        </authorList>
    </citation>
    <scope>NUCLEOTIDE SEQUENCE [LARGE SCALE GENOMIC DNA]</scope>
    <source>
        <strain evidence="2 3">DAOM 227022</strain>
    </source>
</reference>
<name>A0A397S394_9GLOM</name>